<proteinExistence type="predicted"/>
<dbReference type="AlphaFoldDB" id="A0A8R2QT58"/>
<organism evidence="1 2">
    <name type="scientific">Bombyx mori</name>
    <name type="common">Silk moth</name>
    <dbReference type="NCBI Taxonomy" id="7091"/>
    <lineage>
        <taxon>Eukaryota</taxon>
        <taxon>Metazoa</taxon>
        <taxon>Ecdysozoa</taxon>
        <taxon>Arthropoda</taxon>
        <taxon>Hexapoda</taxon>
        <taxon>Insecta</taxon>
        <taxon>Pterygota</taxon>
        <taxon>Neoptera</taxon>
        <taxon>Endopterygota</taxon>
        <taxon>Lepidoptera</taxon>
        <taxon>Glossata</taxon>
        <taxon>Ditrysia</taxon>
        <taxon>Bombycoidea</taxon>
        <taxon>Bombycidae</taxon>
        <taxon>Bombycinae</taxon>
        <taxon>Bombyx</taxon>
    </lineage>
</organism>
<sequence>MKIILKSGPIYVPSQYVTDIRSAKKHGTPFKVNEMAYNDFIDIKQLPVPRLNKSVESELVKVSDIKVIKVVKVEDNKVKFCYKTSYIDDFKELNLGSKRASARNQRTEELQHLYNQKLDLSERKKSDVRSLLDAGLIPNFYNSYFDRVLN</sequence>
<reference evidence="1" key="2">
    <citation type="submission" date="2022-06" db="UniProtKB">
        <authorList>
            <consortium name="EnsemblMetazoa"/>
        </authorList>
    </citation>
    <scope>IDENTIFICATION</scope>
    <source>
        <strain evidence="1">p50T (Dazao)</strain>
    </source>
</reference>
<evidence type="ECO:0000313" key="1">
    <source>
        <dbReference type="EnsemblMetazoa" id="XP_037866567.1"/>
    </source>
</evidence>
<keyword evidence="2" id="KW-1185">Reference proteome</keyword>
<dbReference type="EnsemblMetazoa" id="XM_038010639.1">
    <property type="protein sequence ID" value="XP_037866567.1"/>
    <property type="gene ID" value="LOC119628453"/>
</dbReference>
<protein>
    <submittedName>
        <fullName evidence="1">Uncharacterized protein</fullName>
    </submittedName>
</protein>
<reference evidence="2" key="1">
    <citation type="journal article" date="2008" name="Insect Biochem. Mol. Biol.">
        <title>The genome of a lepidopteran model insect, the silkworm Bombyx mori.</title>
        <authorList>
            <consortium name="International Silkworm Genome Consortium"/>
        </authorList>
    </citation>
    <scope>NUCLEOTIDE SEQUENCE [LARGE SCALE GENOMIC DNA]</scope>
    <source>
        <strain evidence="2">p50T</strain>
    </source>
</reference>
<name>A0A8R2QT58_BOMMO</name>
<accession>A0A8R2QT58</accession>
<evidence type="ECO:0000313" key="2">
    <source>
        <dbReference type="Proteomes" id="UP000005204"/>
    </source>
</evidence>
<dbReference type="Proteomes" id="UP000005204">
    <property type="component" value="Unassembled WGS sequence"/>
</dbReference>